<evidence type="ECO:0000256" key="4">
    <source>
        <dbReference type="ARBA" id="ARBA00022737"/>
    </source>
</evidence>
<evidence type="ECO:0000256" key="1">
    <source>
        <dbReference type="ARBA" id="ARBA00004496"/>
    </source>
</evidence>
<dbReference type="KEGG" id="mico:GDR74_10915"/>
<dbReference type="PANTHER" id="PTHR11364">
    <property type="entry name" value="THIOSULFATE SULFERTANSFERASE"/>
    <property type="match status" value="1"/>
</dbReference>
<feature type="domain" description="Rhodanese" evidence="10">
    <location>
        <begin position="164"/>
        <end position="277"/>
    </location>
</feature>
<reference evidence="11 12" key="1">
    <citation type="submission" date="2019-10" db="EMBL/GenBank/DDBJ databases">
        <title>Isolation, Identification of Microvirga thermotolerans HR1, a novel thermophilic bacterium and Comparative Genomics of the genus Microvirga.</title>
        <authorList>
            <person name="Li J."/>
            <person name="Zhang W."/>
            <person name="Lin M."/>
            <person name="Wang J."/>
        </authorList>
    </citation>
    <scope>NUCLEOTIDE SEQUENCE [LARGE SCALE GENOMIC DNA]</scope>
    <source>
        <strain evidence="11 12">HR1</strain>
    </source>
</reference>
<dbReference type="RefSeq" id="WP_152586340.1">
    <property type="nucleotide sequence ID" value="NZ_CP045423.1"/>
</dbReference>
<dbReference type="Pfam" id="PF00581">
    <property type="entry name" value="Rhodanese"/>
    <property type="match status" value="2"/>
</dbReference>
<protein>
    <recommendedName>
        <fullName evidence="7">3-mercaptopyruvate sulfurtransferase</fullName>
        <ecNumber evidence="6">2.8.1.2</ecNumber>
    </recommendedName>
    <alternativeName>
        <fullName evidence="8">Rhodanese-like protein</fullName>
    </alternativeName>
</protein>
<dbReference type="FunFam" id="3.40.250.10:FF:000015">
    <property type="entry name" value="Sulfurtransferase"/>
    <property type="match status" value="1"/>
</dbReference>
<gene>
    <name evidence="11" type="primary">sseA</name>
    <name evidence="11" type="ORF">GDR74_10915</name>
</gene>
<feature type="region of interest" description="Disordered" evidence="9">
    <location>
        <begin position="178"/>
        <end position="198"/>
    </location>
</feature>
<dbReference type="CDD" id="cd01449">
    <property type="entry name" value="TST_Repeat_2"/>
    <property type="match status" value="1"/>
</dbReference>
<evidence type="ECO:0000256" key="2">
    <source>
        <dbReference type="ARBA" id="ARBA00022490"/>
    </source>
</evidence>
<keyword evidence="2" id="KW-0963">Cytoplasm</keyword>
<organism evidence="11 12">
    <name type="scientific">Microvirga thermotolerans</name>
    <dbReference type="NCBI Taxonomy" id="2651334"/>
    <lineage>
        <taxon>Bacteria</taxon>
        <taxon>Pseudomonadati</taxon>
        <taxon>Pseudomonadota</taxon>
        <taxon>Alphaproteobacteria</taxon>
        <taxon>Hyphomicrobiales</taxon>
        <taxon>Methylobacteriaceae</taxon>
        <taxon>Microvirga</taxon>
    </lineage>
</organism>
<dbReference type="Gene3D" id="3.40.250.10">
    <property type="entry name" value="Rhodanese-like domain"/>
    <property type="match status" value="2"/>
</dbReference>
<feature type="domain" description="Rhodanese" evidence="10">
    <location>
        <begin position="16"/>
        <end position="133"/>
    </location>
</feature>
<accession>A0A5P9JVS1</accession>
<name>A0A5P9JVS1_9HYPH</name>
<comment type="subcellular location">
    <subcellularLocation>
        <location evidence="1">Cytoplasm</location>
    </subcellularLocation>
</comment>
<evidence type="ECO:0000256" key="6">
    <source>
        <dbReference type="ARBA" id="ARBA00066832"/>
    </source>
</evidence>
<keyword evidence="11" id="KW-0670">Pyruvate</keyword>
<evidence type="ECO:0000259" key="10">
    <source>
        <dbReference type="PROSITE" id="PS50206"/>
    </source>
</evidence>
<dbReference type="InterPro" id="IPR045078">
    <property type="entry name" value="TST/MPST-like"/>
</dbReference>
<evidence type="ECO:0000256" key="3">
    <source>
        <dbReference type="ARBA" id="ARBA00022679"/>
    </source>
</evidence>
<evidence type="ECO:0000256" key="5">
    <source>
        <dbReference type="ARBA" id="ARBA00051793"/>
    </source>
</evidence>
<dbReference type="SUPFAM" id="SSF52821">
    <property type="entry name" value="Rhodanese/Cell cycle control phosphatase"/>
    <property type="match status" value="2"/>
</dbReference>
<dbReference type="CDD" id="cd01448">
    <property type="entry name" value="TST_Repeat_1"/>
    <property type="match status" value="1"/>
</dbReference>
<dbReference type="GO" id="GO:0004792">
    <property type="term" value="F:thiosulfate-cyanide sulfurtransferase activity"/>
    <property type="evidence" value="ECO:0007669"/>
    <property type="project" value="InterPro"/>
</dbReference>
<dbReference type="SMART" id="SM00450">
    <property type="entry name" value="RHOD"/>
    <property type="match status" value="2"/>
</dbReference>
<dbReference type="EC" id="2.8.1.2" evidence="6"/>
<dbReference type="NCBIfam" id="NF008557">
    <property type="entry name" value="PRK11493.1"/>
    <property type="match status" value="1"/>
</dbReference>
<dbReference type="InterPro" id="IPR036873">
    <property type="entry name" value="Rhodanese-like_dom_sf"/>
</dbReference>
<dbReference type="InterPro" id="IPR001763">
    <property type="entry name" value="Rhodanese-like_dom"/>
</dbReference>
<evidence type="ECO:0000256" key="9">
    <source>
        <dbReference type="SAM" id="MobiDB-lite"/>
    </source>
</evidence>
<dbReference type="GO" id="GO:0016784">
    <property type="term" value="F:3-mercaptopyruvate sulfurtransferase activity"/>
    <property type="evidence" value="ECO:0007669"/>
    <property type="project" value="UniProtKB-EC"/>
</dbReference>
<evidence type="ECO:0000256" key="8">
    <source>
        <dbReference type="ARBA" id="ARBA00078354"/>
    </source>
</evidence>
<keyword evidence="4" id="KW-0677">Repeat</keyword>
<dbReference type="PROSITE" id="PS00380">
    <property type="entry name" value="RHODANESE_1"/>
    <property type="match status" value="1"/>
</dbReference>
<dbReference type="GO" id="GO:0005737">
    <property type="term" value="C:cytoplasm"/>
    <property type="evidence" value="ECO:0007669"/>
    <property type="project" value="UniProtKB-SubCell"/>
</dbReference>
<dbReference type="InterPro" id="IPR001307">
    <property type="entry name" value="Thiosulphate_STrfase_CS"/>
</dbReference>
<evidence type="ECO:0000313" key="12">
    <source>
        <dbReference type="Proteomes" id="UP000325614"/>
    </source>
</evidence>
<sequence>MTEPFVSTAWLQERLDDPDLVVVDGSWYLPAQNRDPEEEFLTGHIPGAIRFDIDTVRDMSSPLPHMLPKAEEFARQVGAMGIGEDMTIVVYDGAGLFAAPRVRWTFLAFGARDVRILEGGFPAWRAEGRPIETGPARARAPRHFSPTYDPRAVAGLDEVRTAIESGAVQVLDARPADRFRGEAPEPRPGLRSGHMPGSLNLPFGEIVENGRLKDRAELERALSQAGVDPHRPVITTCGSGVSAAILTLALETVGHPAKALYDGSWAQWGARDDLPVETGPARKR</sequence>
<dbReference type="AlphaFoldDB" id="A0A5P9JVS1"/>
<evidence type="ECO:0000256" key="7">
    <source>
        <dbReference type="ARBA" id="ARBA00070833"/>
    </source>
</evidence>
<proteinExistence type="predicted"/>
<dbReference type="PROSITE" id="PS50206">
    <property type="entry name" value="RHODANESE_3"/>
    <property type="match status" value="2"/>
</dbReference>
<comment type="catalytic activity">
    <reaction evidence="5">
        <text>2-oxo-3-sulfanylpropanoate + [thioredoxin]-dithiol = [thioredoxin]-disulfide + hydrogen sulfide + pyruvate + H(+)</text>
        <dbReference type="Rhea" id="RHEA:21740"/>
        <dbReference type="Rhea" id="RHEA-COMP:10698"/>
        <dbReference type="Rhea" id="RHEA-COMP:10700"/>
        <dbReference type="ChEBI" id="CHEBI:15361"/>
        <dbReference type="ChEBI" id="CHEBI:15378"/>
        <dbReference type="ChEBI" id="CHEBI:29919"/>
        <dbReference type="ChEBI" id="CHEBI:29950"/>
        <dbReference type="ChEBI" id="CHEBI:50058"/>
        <dbReference type="ChEBI" id="CHEBI:57678"/>
        <dbReference type="EC" id="2.8.1.2"/>
    </reaction>
    <physiologicalReaction direction="left-to-right" evidence="5">
        <dbReference type="Rhea" id="RHEA:21741"/>
    </physiologicalReaction>
</comment>
<dbReference type="EMBL" id="CP045423">
    <property type="protein sequence ID" value="QFU16697.1"/>
    <property type="molecule type" value="Genomic_DNA"/>
</dbReference>
<evidence type="ECO:0000313" key="11">
    <source>
        <dbReference type="EMBL" id="QFU16697.1"/>
    </source>
</evidence>
<dbReference type="Proteomes" id="UP000325614">
    <property type="component" value="Chromosome"/>
</dbReference>
<keyword evidence="12" id="KW-1185">Reference proteome</keyword>
<dbReference type="PANTHER" id="PTHR11364:SF27">
    <property type="entry name" value="SULFURTRANSFERASE"/>
    <property type="match status" value="1"/>
</dbReference>
<keyword evidence="3 11" id="KW-0808">Transferase</keyword>
<dbReference type="FunFam" id="3.40.250.10:FF:000001">
    <property type="entry name" value="Sulfurtransferase"/>
    <property type="match status" value="1"/>
</dbReference>